<keyword evidence="5" id="KW-0479">Metal-binding</keyword>
<dbReference type="STRING" id="1353537.TP2_10205"/>
<dbReference type="Pfam" id="PF03006">
    <property type="entry name" value="HlyIII"/>
    <property type="match status" value="1"/>
</dbReference>
<feature type="transmembrane region" description="Helical" evidence="6">
    <location>
        <begin position="136"/>
        <end position="155"/>
    </location>
</feature>
<keyword evidence="2 6" id="KW-0812">Transmembrane</keyword>
<gene>
    <name evidence="7" type="ORF">TP2_10205</name>
</gene>
<evidence type="ECO:0000256" key="1">
    <source>
        <dbReference type="ARBA" id="ARBA00004141"/>
    </source>
</evidence>
<evidence type="ECO:0000313" key="7">
    <source>
        <dbReference type="EMBL" id="KEO51841.1"/>
    </source>
</evidence>
<evidence type="ECO:0000256" key="5">
    <source>
        <dbReference type="PIRSR" id="PIRSR604254-1"/>
    </source>
</evidence>
<feature type="binding site" evidence="5">
    <location>
        <position position="194"/>
    </location>
    <ligand>
        <name>Zn(2+)</name>
        <dbReference type="ChEBI" id="CHEBI:29105"/>
    </ligand>
</feature>
<feature type="transmembrane region" description="Helical" evidence="6">
    <location>
        <begin position="21"/>
        <end position="44"/>
    </location>
</feature>
<protein>
    <recommendedName>
        <fullName evidence="9">DNA-binding protein</fullName>
    </recommendedName>
</protein>
<dbReference type="EMBL" id="AUND01000034">
    <property type="protein sequence ID" value="KEO51841.1"/>
    <property type="molecule type" value="Genomic_DNA"/>
</dbReference>
<dbReference type="PANTHER" id="PTHR20855:SF3">
    <property type="entry name" value="LD03007P"/>
    <property type="match status" value="1"/>
</dbReference>
<evidence type="ECO:0000256" key="2">
    <source>
        <dbReference type="ARBA" id="ARBA00022692"/>
    </source>
</evidence>
<evidence type="ECO:0000256" key="4">
    <source>
        <dbReference type="ARBA" id="ARBA00023136"/>
    </source>
</evidence>
<keyword evidence="8" id="KW-1185">Reference proteome</keyword>
<organism evidence="7 8">
    <name type="scientific">Thioclava pacifica DSM 10166</name>
    <dbReference type="NCBI Taxonomy" id="1353537"/>
    <lineage>
        <taxon>Bacteria</taxon>
        <taxon>Pseudomonadati</taxon>
        <taxon>Pseudomonadota</taxon>
        <taxon>Alphaproteobacteria</taxon>
        <taxon>Rhodobacterales</taxon>
        <taxon>Paracoccaceae</taxon>
        <taxon>Thioclava</taxon>
    </lineage>
</organism>
<evidence type="ECO:0000256" key="3">
    <source>
        <dbReference type="ARBA" id="ARBA00022989"/>
    </source>
</evidence>
<evidence type="ECO:0000313" key="8">
    <source>
        <dbReference type="Proteomes" id="UP000027432"/>
    </source>
</evidence>
<keyword evidence="3 6" id="KW-1133">Transmembrane helix</keyword>
<keyword evidence="5" id="KW-0862">Zinc</keyword>
<comment type="caution">
    <text evidence="7">The sequence shown here is derived from an EMBL/GenBank/DDBJ whole genome shotgun (WGS) entry which is preliminary data.</text>
</comment>
<dbReference type="Proteomes" id="UP000027432">
    <property type="component" value="Unassembled WGS sequence"/>
</dbReference>
<proteinExistence type="predicted"/>
<feature type="transmembrane region" description="Helical" evidence="6">
    <location>
        <begin position="193"/>
        <end position="212"/>
    </location>
</feature>
<evidence type="ECO:0008006" key="9">
    <source>
        <dbReference type="Google" id="ProtNLM"/>
    </source>
</evidence>
<reference evidence="7 8" key="1">
    <citation type="submission" date="2013-07" db="EMBL/GenBank/DDBJ databases">
        <title>Thioclava pacifica DSM 10166 Genome Sequencing.</title>
        <authorList>
            <person name="Lai Q."/>
            <person name="Shao Z."/>
        </authorList>
    </citation>
    <scope>NUCLEOTIDE SEQUENCE [LARGE SCALE GENOMIC DNA]</scope>
    <source>
        <strain evidence="7 8">DSM 10166</strain>
    </source>
</reference>
<dbReference type="GO" id="GO:0046872">
    <property type="term" value="F:metal ion binding"/>
    <property type="evidence" value="ECO:0007669"/>
    <property type="project" value="UniProtKB-KW"/>
</dbReference>
<keyword evidence="4 6" id="KW-0472">Membrane</keyword>
<dbReference type="AlphaFoldDB" id="A0A074J339"/>
<evidence type="ECO:0000256" key="6">
    <source>
        <dbReference type="SAM" id="Phobius"/>
    </source>
</evidence>
<feature type="transmembrane region" description="Helical" evidence="6">
    <location>
        <begin position="109"/>
        <end position="129"/>
    </location>
</feature>
<dbReference type="InterPro" id="IPR004254">
    <property type="entry name" value="AdipoR/HlyIII-related"/>
</dbReference>
<feature type="transmembrane region" description="Helical" evidence="6">
    <location>
        <begin position="85"/>
        <end position="103"/>
    </location>
</feature>
<dbReference type="OrthoDB" id="9813689at2"/>
<dbReference type="RefSeq" id="WP_038078188.1">
    <property type="nucleotide sequence ID" value="NZ_AUND01000034.1"/>
</dbReference>
<feature type="transmembrane region" description="Helical" evidence="6">
    <location>
        <begin position="50"/>
        <end position="73"/>
    </location>
</feature>
<sequence length="214" mass="23054">MTRHHLSHSFREHFADGIVHVLGVAFAVAGVSALIVWASLAAPAGRIWPLAIYSVGLVASFSLSAAYNLTLHAPTRAVLRRFDHAAIYLLIAGTYTPMALIGLGGVAGWVLTATVWGLATVGIVMKLGFFHRSERAGFWLYLAMGWLGMIAVWPLVSALPLPALILLVVGGLTYTVGVIFYHVERIPFSRAIWHTHVLAAAATHYAAVILISHN</sequence>
<name>A0A074J339_9RHOB</name>
<feature type="transmembrane region" description="Helical" evidence="6">
    <location>
        <begin position="161"/>
        <end position="181"/>
    </location>
</feature>
<dbReference type="eggNOG" id="COG1272">
    <property type="taxonomic scope" value="Bacteria"/>
</dbReference>
<dbReference type="PANTHER" id="PTHR20855">
    <property type="entry name" value="ADIPOR/PROGESTIN RECEPTOR-RELATED"/>
    <property type="match status" value="1"/>
</dbReference>
<comment type="subcellular location">
    <subcellularLocation>
        <location evidence="1">Membrane</location>
        <topology evidence="1">Multi-pass membrane protein</topology>
    </subcellularLocation>
</comment>
<dbReference type="GO" id="GO:0016020">
    <property type="term" value="C:membrane"/>
    <property type="evidence" value="ECO:0007669"/>
    <property type="project" value="UniProtKB-SubCell"/>
</dbReference>
<accession>A0A074J339</accession>